<accession>A0A1V2JND8</accession>
<gene>
    <name evidence="2" type="ORF">BLL37_08300</name>
</gene>
<dbReference type="SMART" id="SM00507">
    <property type="entry name" value="HNHc"/>
    <property type="match status" value="1"/>
</dbReference>
<evidence type="ECO:0000313" key="2">
    <source>
        <dbReference type="EMBL" id="ONH46859.1"/>
    </source>
</evidence>
<evidence type="ECO:0000259" key="1">
    <source>
        <dbReference type="SMART" id="SM00507"/>
    </source>
</evidence>
<feature type="domain" description="HNH nuclease" evidence="1">
    <location>
        <begin position="76"/>
        <end position="141"/>
    </location>
</feature>
<dbReference type="InterPro" id="IPR003615">
    <property type="entry name" value="HNH_nuc"/>
</dbReference>
<proteinExistence type="predicted"/>
<dbReference type="RefSeq" id="WP_071494903.1">
    <property type="nucleotide sequence ID" value="NZ_LT629702.1"/>
</dbReference>
<evidence type="ECO:0000313" key="3">
    <source>
        <dbReference type="Proteomes" id="UP000188559"/>
    </source>
</evidence>
<protein>
    <recommendedName>
        <fullName evidence="1">HNH nuclease domain-containing protein</fullName>
    </recommendedName>
</protein>
<reference evidence="2 3" key="1">
    <citation type="submission" date="2016-10" db="EMBL/GenBank/DDBJ databases">
        <title>Pseudomonas lactis sp. nov. and Pseudomonas paralactis sp. nov., isolated from bovine raw milk.</title>
        <authorList>
            <person name="Von Neubeck M."/>
            <person name="Huptas C."/>
            <person name="Glueck C."/>
            <person name="Krewinkel M."/>
            <person name="Stoeckel M."/>
            <person name="Stressler T."/>
            <person name="Fischer L."/>
            <person name="Hinrichs J."/>
            <person name="Scherer S."/>
            <person name="Wenning M."/>
        </authorList>
    </citation>
    <scope>NUCLEOTIDE SEQUENCE [LARGE SCALE GENOMIC DNA]</scope>
    <source>
        <strain evidence="2 3">DSM 18862</strain>
    </source>
</reference>
<name>A0A1V2JND8_PSEAZ</name>
<organism evidence="2 3">
    <name type="scientific">Pseudomonas azotoformans</name>
    <dbReference type="NCBI Taxonomy" id="47878"/>
    <lineage>
        <taxon>Bacteria</taxon>
        <taxon>Pseudomonadati</taxon>
        <taxon>Pseudomonadota</taxon>
        <taxon>Gammaproteobacteria</taxon>
        <taxon>Pseudomonadales</taxon>
        <taxon>Pseudomonadaceae</taxon>
        <taxon>Pseudomonas</taxon>
    </lineage>
</organism>
<dbReference type="Gene3D" id="1.10.30.50">
    <property type="match status" value="1"/>
</dbReference>
<dbReference type="AlphaFoldDB" id="A0A1V2JND8"/>
<keyword evidence="3" id="KW-1185">Reference proteome</keyword>
<dbReference type="OrthoDB" id="8824552at2"/>
<comment type="caution">
    <text evidence="2">The sequence shown here is derived from an EMBL/GenBank/DDBJ whole genome shotgun (WGS) entry which is preliminary data.</text>
</comment>
<dbReference type="GeneID" id="57373074"/>
<sequence length="361" mass="41017">MRYVQRNLEELPEALALTNGRNLAIEAELAALAVYFEAKKKGKLVKADTAPKKRTAHADSEEKELVAKFDLYGHASVRAKLNDMFHGKCAYCESFYRSTSAMEVEHYRPKEGVVQDKGHTGYWWLGMAWDNLLPSCIFCNRLNTHDTPTLSAKLTTLLGDPGEFSDSRKVVTGKGNHFPVLGVRAHDAARDYSRELPLLLDPCRDNPSEHLRFYIEPTNIIGLILPMKGESGGLPAQKLITDMLPKFKKELTEALMDGLSLRGAFSIHIYGLNRLGLVQDRTRVLRHLRFMEGQVVDLSKVITDLESRPYDSNYQVDNQRILKCLNDLLDRTMRQMTSMADDHAPYSMMVRAYLKDLKKRL</sequence>
<dbReference type="CDD" id="cd00085">
    <property type="entry name" value="HNHc"/>
    <property type="match status" value="1"/>
</dbReference>
<dbReference type="EMBL" id="MNPV01000002">
    <property type="protein sequence ID" value="ONH46859.1"/>
    <property type="molecule type" value="Genomic_DNA"/>
</dbReference>
<dbReference type="Proteomes" id="UP000188559">
    <property type="component" value="Unassembled WGS sequence"/>
</dbReference>